<dbReference type="InterPro" id="IPR036265">
    <property type="entry name" value="HIT-like_sf"/>
</dbReference>
<dbReference type="PANTHER" id="PTHR42763">
    <property type="entry name" value="ADP-GLUCOSE PHOSPHORYLASE"/>
    <property type="match status" value="1"/>
</dbReference>
<protein>
    <submittedName>
        <fullName evidence="4">DUF4921 family protein</fullName>
    </submittedName>
</protein>
<dbReference type="Pfam" id="PF02744">
    <property type="entry name" value="GalP_UDP_tr_C"/>
    <property type="match status" value="1"/>
</dbReference>
<gene>
    <name evidence="4" type="ORF">HYY20_12705</name>
</gene>
<sequence length="326" mass="38333">MSELRREPVLRRWVAISTPPDKEKKDVCPFCPGNEGETPGETFAVRETGSRENGPGWWVRAIPNKYPLFRLEGGLGKRAEGMYDLMNNFGAHEIVIETPQHQQTWPEMDPGQLERILQAYCKRSLSLRGDKRFRQILITKHHWGPQFRWDPSFDHLLHHPHSHIVAMPFIPARIEDEVKGILDYYQRKDRCLYCDVITQELRDQKRIILETDHFLTFAPYASRYPYEVWIIPKVHFPDFAAIGESQMADLSQMLRATYAKVHKAFEDAVISMVLHTTPLQEYYREEYHWHLELRPRLERPMGFEWGTGFFINYIAPEEAAAVLRDI</sequence>
<dbReference type="AlphaFoldDB" id="A0A932CSA9"/>
<proteinExistence type="predicted"/>
<evidence type="ECO:0000259" key="3">
    <source>
        <dbReference type="Pfam" id="PF02744"/>
    </source>
</evidence>
<evidence type="ECO:0000313" key="5">
    <source>
        <dbReference type="Proteomes" id="UP000769766"/>
    </source>
</evidence>
<keyword evidence="2" id="KW-0479">Metal-binding</keyword>
<dbReference type="Proteomes" id="UP000769766">
    <property type="component" value="Unassembled WGS sequence"/>
</dbReference>
<reference evidence="4" key="1">
    <citation type="submission" date="2020-07" db="EMBL/GenBank/DDBJ databases">
        <title>Huge and variable diversity of episymbiotic CPR bacteria and DPANN archaea in groundwater ecosystems.</title>
        <authorList>
            <person name="He C.Y."/>
            <person name="Keren R."/>
            <person name="Whittaker M."/>
            <person name="Farag I.F."/>
            <person name="Doudna J."/>
            <person name="Cate J.H.D."/>
            <person name="Banfield J.F."/>
        </authorList>
    </citation>
    <scope>NUCLEOTIDE SEQUENCE</scope>
    <source>
        <strain evidence="4">NC_groundwater_672_Ag_B-0.1um_62_36</strain>
    </source>
</reference>
<dbReference type="EMBL" id="JACPRF010000385">
    <property type="protein sequence ID" value="MBI2877732.1"/>
    <property type="molecule type" value="Genomic_DNA"/>
</dbReference>
<name>A0A932CSA9_UNCTE</name>
<feature type="binding site" evidence="2">
    <location>
        <position position="159"/>
    </location>
    <ligand>
        <name>Zn(2+)</name>
        <dbReference type="ChEBI" id="CHEBI:29105"/>
    </ligand>
</feature>
<dbReference type="GO" id="GO:0008108">
    <property type="term" value="F:UDP-glucose:hexose-1-phosphate uridylyltransferase activity"/>
    <property type="evidence" value="ECO:0007669"/>
    <property type="project" value="InterPro"/>
</dbReference>
<feature type="binding site" evidence="2">
    <location>
        <position position="31"/>
    </location>
    <ligand>
        <name>Zn(2+)</name>
        <dbReference type="ChEBI" id="CHEBI:29105"/>
    </ligand>
</feature>
<accession>A0A932CSA9</accession>
<evidence type="ECO:0000256" key="1">
    <source>
        <dbReference type="PIRSR" id="PIRSR000808-1"/>
    </source>
</evidence>
<dbReference type="PANTHER" id="PTHR42763:SF1">
    <property type="entry name" value="UDP-GLUCOSE--HEXOSE-1-PHOSPHATE URIDYLYLTRANSFERASE"/>
    <property type="match status" value="1"/>
</dbReference>
<dbReference type="SUPFAM" id="SSF54197">
    <property type="entry name" value="HIT-like"/>
    <property type="match status" value="2"/>
</dbReference>
<dbReference type="InterPro" id="IPR001937">
    <property type="entry name" value="GalP_UDPtransf1"/>
</dbReference>
<dbReference type="InterPro" id="IPR005850">
    <property type="entry name" value="GalP_Utransf_C"/>
</dbReference>
<feature type="binding site" evidence="2">
    <location>
        <position position="28"/>
    </location>
    <ligand>
        <name>Zn(2+)</name>
        <dbReference type="ChEBI" id="CHEBI:29105"/>
    </ligand>
</feature>
<comment type="cofactor">
    <cofactor evidence="2">
        <name>Zn(2+)</name>
        <dbReference type="ChEBI" id="CHEBI:29105"/>
    </cofactor>
    <text evidence="2">Binds 1 zinc ion per subunit.</text>
</comment>
<dbReference type="GO" id="GO:0008270">
    <property type="term" value="F:zinc ion binding"/>
    <property type="evidence" value="ECO:0007669"/>
    <property type="project" value="InterPro"/>
</dbReference>
<keyword evidence="2" id="KW-0862">Zinc</keyword>
<evidence type="ECO:0000313" key="4">
    <source>
        <dbReference type="EMBL" id="MBI2877732.1"/>
    </source>
</evidence>
<feature type="binding site" evidence="2">
    <location>
        <position position="101"/>
    </location>
    <ligand>
        <name>Zn(2+)</name>
        <dbReference type="ChEBI" id="CHEBI:29105"/>
    </ligand>
</feature>
<evidence type="ECO:0000256" key="2">
    <source>
        <dbReference type="PIRSR" id="PIRSR000808-3"/>
    </source>
</evidence>
<dbReference type="GO" id="GO:0006012">
    <property type="term" value="P:galactose metabolic process"/>
    <property type="evidence" value="ECO:0007669"/>
    <property type="project" value="InterPro"/>
</dbReference>
<dbReference type="Gene3D" id="3.30.428.10">
    <property type="entry name" value="HIT-like"/>
    <property type="match status" value="2"/>
</dbReference>
<feature type="active site" description="Tele-UMP-histidine intermediate" evidence="1">
    <location>
        <position position="161"/>
    </location>
</feature>
<organism evidence="4 5">
    <name type="scientific">Tectimicrobiota bacterium</name>
    <dbReference type="NCBI Taxonomy" id="2528274"/>
    <lineage>
        <taxon>Bacteria</taxon>
        <taxon>Pseudomonadati</taxon>
        <taxon>Nitrospinota/Tectimicrobiota group</taxon>
        <taxon>Candidatus Tectimicrobiota</taxon>
    </lineage>
</organism>
<comment type="caution">
    <text evidence="4">The sequence shown here is derived from an EMBL/GenBank/DDBJ whole genome shotgun (WGS) entry which is preliminary data.</text>
</comment>
<dbReference type="InterPro" id="IPR053177">
    <property type="entry name" value="ADP-glucose_phosphorylase"/>
</dbReference>
<dbReference type="PIRSF" id="PIRSF000808">
    <property type="entry name" value="GalT"/>
    <property type="match status" value="1"/>
</dbReference>
<feature type="domain" description="Galactose-1-phosphate uridyl transferase C-terminal" evidence="3">
    <location>
        <begin position="183"/>
        <end position="292"/>
    </location>
</feature>